<proteinExistence type="predicted"/>
<dbReference type="InterPro" id="IPR011335">
    <property type="entry name" value="Restrct_endonuc-II-like"/>
</dbReference>
<dbReference type="Gene3D" id="3.40.1350.10">
    <property type="match status" value="1"/>
</dbReference>
<keyword evidence="2" id="KW-1185">Reference proteome</keyword>
<dbReference type="SUPFAM" id="SSF52980">
    <property type="entry name" value="Restriction endonuclease-like"/>
    <property type="match status" value="1"/>
</dbReference>
<dbReference type="Pfam" id="PF08814">
    <property type="entry name" value="XisH"/>
    <property type="match status" value="1"/>
</dbReference>
<gene>
    <name evidence="1" type="ORF">OXH18_10845</name>
</gene>
<accession>A0A9E8ZJQ6</accession>
<dbReference type="EMBL" id="CP113797">
    <property type="protein sequence ID" value="WAL62460.1"/>
    <property type="molecule type" value="Genomic_DNA"/>
</dbReference>
<dbReference type="InterPro" id="IPR014919">
    <property type="entry name" value="XisH"/>
</dbReference>
<name>A0A9E8ZJQ6_9CYAN</name>
<sequence>MAARDLYHDAVKSALIKDGWVITADLYFIKYENTELYADLCVVDDLLAAGVPKQDIVLGFQHPSKRPLTEFAIT</sequence>
<dbReference type="Proteomes" id="UP001163152">
    <property type="component" value="Chromosome"/>
</dbReference>
<dbReference type="AlphaFoldDB" id="A0A9E8ZJQ6"/>
<evidence type="ECO:0000313" key="1">
    <source>
        <dbReference type="EMBL" id="WAL62460.1"/>
    </source>
</evidence>
<dbReference type="KEGG" id="tsin:OXH18_10845"/>
<dbReference type="InterPro" id="IPR011856">
    <property type="entry name" value="tRNA_endonuc-like_dom_sf"/>
</dbReference>
<organism evidence="1 2">
    <name type="scientific">Thermocoleostomius sinensis A174</name>
    <dbReference type="NCBI Taxonomy" id="2016057"/>
    <lineage>
        <taxon>Bacteria</taxon>
        <taxon>Bacillati</taxon>
        <taxon>Cyanobacteriota</taxon>
        <taxon>Cyanophyceae</taxon>
        <taxon>Oculatellales</taxon>
        <taxon>Oculatellaceae</taxon>
        <taxon>Thermocoleostomius</taxon>
    </lineage>
</organism>
<evidence type="ECO:0000313" key="2">
    <source>
        <dbReference type="Proteomes" id="UP001163152"/>
    </source>
</evidence>
<dbReference type="GO" id="GO:0003676">
    <property type="term" value="F:nucleic acid binding"/>
    <property type="evidence" value="ECO:0007669"/>
    <property type="project" value="InterPro"/>
</dbReference>
<reference evidence="1" key="1">
    <citation type="submission" date="2022-12" db="EMBL/GenBank/DDBJ databases">
        <title>Polyphasic identification of a Novel Hot-Spring Cyanobacterium Ocullathermofonsia sinensis gen nov. sp. nov. and Genomic Insights on its Adaptations to the Thermal Habitat.</title>
        <authorList>
            <person name="Daroch M."/>
            <person name="Tang J."/>
            <person name="Jiang Y."/>
        </authorList>
    </citation>
    <scope>NUCLEOTIDE SEQUENCE</scope>
    <source>
        <strain evidence="1">PKUAC-SCTA174</strain>
    </source>
</reference>
<protein>
    <submittedName>
        <fullName evidence="1">Element excision factor XisH family protein</fullName>
    </submittedName>
</protein>